<dbReference type="EMBL" id="KZ820700">
    <property type="protein sequence ID" value="PWN46798.1"/>
    <property type="molecule type" value="Genomic_DNA"/>
</dbReference>
<name>A0ACD0NLV4_9BASI</name>
<keyword evidence="2" id="KW-1185">Reference proteome</keyword>
<gene>
    <name evidence="1" type="ORF">IE53DRAFT_305599</name>
</gene>
<organism evidence="1 2">
    <name type="scientific">Violaceomyces palustris</name>
    <dbReference type="NCBI Taxonomy" id="1673888"/>
    <lineage>
        <taxon>Eukaryota</taxon>
        <taxon>Fungi</taxon>
        <taxon>Dikarya</taxon>
        <taxon>Basidiomycota</taxon>
        <taxon>Ustilaginomycotina</taxon>
        <taxon>Ustilaginomycetes</taxon>
        <taxon>Violaceomycetales</taxon>
        <taxon>Violaceomycetaceae</taxon>
        <taxon>Violaceomyces</taxon>
    </lineage>
</organism>
<evidence type="ECO:0000313" key="1">
    <source>
        <dbReference type="EMBL" id="PWN46798.1"/>
    </source>
</evidence>
<proteinExistence type="predicted"/>
<accession>A0ACD0NLV4</accession>
<feature type="non-terminal residue" evidence="1">
    <location>
        <position position="1"/>
    </location>
</feature>
<evidence type="ECO:0000313" key="2">
    <source>
        <dbReference type="Proteomes" id="UP000245626"/>
    </source>
</evidence>
<reference evidence="1 2" key="1">
    <citation type="journal article" date="2018" name="Mol. Biol. Evol.">
        <title>Broad Genomic Sampling Reveals a Smut Pathogenic Ancestry of the Fungal Clade Ustilaginomycotina.</title>
        <authorList>
            <person name="Kijpornyongpan T."/>
            <person name="Mondo S.J."/>
            <person name="Barry K."/>
            <person name="Sandor L."/>
            <person name="Lee J."/>
            <person name="Lipzen A."/>
            <person name="Pangilinan J."/>
            <person name="LaButti K."/>
            <person name="Hainaut M."/>
            <person name="Henrissat B."/>
            <person name="Grigoriev I.V."/>
            <person name="Spatafora J.W."/>
            <person name="Aime M.C."/>
        </authorList>
    </citation>
    <scope>NUCLEOTIDE SEQUENCE [LARGE SCALE GENOMIC DNA]</scope>
    <source>
        <strain evidence="1 2">SA 807</strain>
    </source>
</reference>
<protein>
    <submittedName>
        <fullName evidence="1">Uncharacterized protein</fullName>
    </submittedName>
</protein>
<dbReference type="Proteomes" id="UP000245626">
    <property type="component" value="Unassembled WGS sequence"/>
</dbReference>
<sequence>KVAKEAGIRRCVTIRKPVLTIKHTGKRLEWAKVNKGRDWNMVLFTDESREAYLPKNITSTFRSGRQTLMVWAGMAYNFKTPLFCIPLAPSRVERSARIRAEGLNAQRYTDLVIKGPLKA</sequence>
<feature type="non-terminal residue" evidence="1">
    <location>
        <position position="119"/>
    </location>
</feature>